<dbReference type="SUPFAM" id="SSF51658">
    <property type="entry name" value="Xylose isomerase-like"/>
    <property type="match status" value="1"/>
</dbReference>
<sequence>MNTRFPSAPVRPLPAVAGIGLRAEHYDVVLREQPALGWVEVHSENYFGSGGRPLAVLEAIRARHPLSLHGVGLSLGSTDPLDRGHLRQLKALCDRFEPALVSEHLSWGSVGGVHANDLLPLPCTTEALNHVCARVATVQDALGRTLLVENISRYVDFRIPSLPEGEFLATLARRTGCGLLLDVNNLYVNARNHGVDPHAFLAALPPAAIAEIHLAGHTEKTLRGTSLLIDTHDRPVCPAVWTLYAEAIARFGPRPTLIEWDSALPPLDVLLAEAARADAVLEGRRHAA</sequence>
<dbReference type="HAMAP" id="MF_00697">
    <property type="entry name" value="UPF0276"/>
    <property type="match status" value="1"/>
</dbReference>
<dbReference type="Proteomes" id="UP000295765">
    <property type="component" value="Unassembled WGS sequence"/>
</dbReference>
<dbReference type="PANTHER" id="PTHR42194:SF1">
    <property type="entry name" value="UPF0276 PROTEIN HI_1600"/>
    <property type="match status" value="1"/>
</dbReference>
<proteinExistence type="inferred from homology"/>
<name>A0A4R2LM97_9GAMM</name>
<protein>
    <recommendedName>
        <fullName evidence="1">UPF0276 protein EV699_11353</fullName>
    </recommendedName>
</protein>
<evidence type="ECO:0000313" key="3">
    <source>
        <dbReference type="Proteomes" id="UP000295765"/>
    </source>
</evidence>
<keyword evidence="3" id="KW-1185">Reference proteome</keyword>
<comment type="similarity">
    <text evidence="1">Belongs to the UPF0276 family.</text>
</comment>
<dbReference type="NCBIfam" id="NF003818">
    <property type="entry name" value="PRK05409.1"/>
    <property type="match status" value="1"/>
</dbReference>
<gene>
    <name evidence="2" type="ORF">EV699_11353</name>
</gene>
<dbReference type="PANTHER" id="PTHR42194">
    <property type="entry name" value="UPF0276 PROTEIN HI_1600"/>
    <property type="match status" value="1"/>
</dbReference>
<dbReference type="OrthoDB" id="9763101at2"/>
<dbReference type="EMBL" id="SLWY01000013">
    <property type="protein sequence ID" value="TCO80575.1"/>
    <property type="molecule type" value="Genomic_DNA"/>
</dbReference>
<comment type="caution">
    <text evidence="2">The sequence shown here is derived from an EMBL/GenBank/DDBJ whole genome shotgun (WGS) entry which is preliminary data.</text>
</comment>
<organism evidence="2 3">
    <name type="scientific">Plasticicumulans lactativorans</name>
    <dbReference type="NCBI Taxonomy" id="1133106"/>
    <lineage>
        <taxon>Bacteria</taxon>
        <taxon>Pseudomonadati</taxon>
        <taxon>Pseudomonadota</taxon>
        <taxon>Gammaproteobacteria</taxon>
        <taxon>Candidatus Competibacteraceae</taxon>
        <taxon>Plasticicumulans</taxon>
    </lineage>
</organism>
<accession>A0A4R2LM97</accession>
<evidence type="ECO:0000256" key="1">
    <source>
        <dbReference type="HAMAP-Rule" id="MF_00697"/>
    </source>
</evidence>
<dbReference type="RefSeq" id="WP_132543207.1">
    <property type="nucleotide sequence ID" value="NZ_SLWY01000013.1"/>
</dbReference>
<dbReference type="Pfam" id="PF05114">
    <property type="entry name" value="MbnB_TglH_ChrH"/>
    <property type="match status" value="1"/>
</dbReference>
<dbReference type="InterPro" id="IPR007801">
    <property type="entry name" value="MbnB/TglH/ChrH"/>
</dbReference>
<dbReference type="InterPro" id="IPR036237">
    <property type="entry name" value="Xyl_isomerase-like_sf"/>
</dbReference>
<evidence type="ECO:0000313" key="2">
    <source>
        <dbReference type="EMBL" id="TCO80575.1"/>
    </source>
</evidence>
<dbReference type="AlphaFoldDB" id="A0A4R2LM97"/>
<reference evidence="2 3" key="1">
    <citation type="submission" date="2019-03" db="EMBL/GenBank/DDBJ databases">
        <title>Genomic Encyclopedia of Type Strains, Phase IV (KMG-IV): sequencing the most valuable type-strain genomes for metagenomic binning, comparative biology and taxonomic classification.</title>
        <authorList>
            <person name="Goeker M."/>
        </authorList>
    </citation>
    <scope>NUCLEOTIDE SEQUENCE [LARGE SCALE GENOMIC DNA]</scope>
    <source>
        <strain evidence="2 3">DSM 25287</strain>
    </source>
</reference>
<dbReference type="Gene3D" id="3.20.20.150">
    <property type="entry name" value="Divalent-metal-dependent TIM barrel enzymes"/>
    <property type="match status" value="1"/>
</dbReference>